<keyword evidence="1" id="KW-0175">Coiled coil</keyword>
<dbReference type="AlphaFoldDB" id="F4Q9A0"/>
<dbReference type="Pfam" id="PF04031">
    <property type="entry name" value="Las1"/>
    <property type="match status" value="1"/>
</dbReference>
<gene>
    <name evidence="3" type="ORF">DFA_10103</name>
</gene>
<dbReference type="RefSeq" id="XP_004351989.1">
    <property type="nucleotide sequence ID" value="XM_004351937.1"/>
</dbReference>
<dbReference type="GO" id="GO:0000470">
    <property type="term" value="P:maturation of LSU-rRNA"/>
    <property type="evidence" value="ECO:0007669"/>
    <property type="project" value="TreeGrafter"/>
</dbReference>
<reference evidence="4" key="1">
    <citation type="journal article" date="2011" name="Genome Res.">
        <title>Phylogeny-wide analysis of social amoeba genomes highlights ancient origins for complex intercellular communication.</title>
        <authorList>
            <person name="Heidel A.J."/>
            <person name="Lawal H.M."/>
            <person name="Felder M."/>
            <person name="Schilde C."/>
            <person name="Helps N.R."/>
            <person name="Tunggal B."/>
            <person name="Rivero F."/>
            <person name="John U."/>
            <person name="Schleicher M."/>
            <person name="Eichinger L."/>
            <person name="Platzer M."/>
            <person name="Noegel A.A."/>
            <person name="Schaap P."/>
            <person name="Gloeckner G."/>
        </authorList>
    </citation>
    <scope>NUCLEOTIDE SEQUENCE [LARGE SCALE GENOMIC DNA]</scope>
    <source>
        <strain evidence="4">SH3</strain>
    </source>
</reference>
<dbReference type="GO" id="GO:0030687">
    <property type="term" value="C:preribosome, large subunit precursor"/>
    <property type="evidence" value="ECO:0007669"/>
    <property type="project" value="TreeGrafter"/>
</dbReference>
<dbReference type="GO" id="GO:0004519">
    <property type="term" value="F:endonuclease activity"/>
    <property type="evidence" value="ECO:0007669"/>
    <property type="project" value="InterPro"/>
</dbReference>
<name>F4Q9A0_CACFS</name>
<dbReference type="PANTHER" id="PTHR15002:SF0">
    <property type="entry name" value="RIBOSOMAL BIOGENESIS PROTEIN LAS1L"/>
    <property type="match status" value="1"/>
</dbReference>
<feature type="compositionally biased region" description="Low complexity" evidence="2">
    <location>
        <begin position="295"/>
        <end position="306"/>
    </location>
</feature>
<evidence type="ECO:0000256" key="1">
    <source>
        <dbReference type="SAM" id="Coils"/>
    </source>
</evidence>
<feature type="region of interest" description="Disordered" evidence="2">
    <location>
        <begin position="295"/>
        <end position="315"/>
    </location>
</feature>
<dbReference type="OMA" id="MFKKANE"/>
<sequence>MIETVWVDWDEWKEIYHHLYSDLIDNQILGLKRLGAWRSRGALPIAVESTGAIVEARLYESRRSETENVSVYSMAFNRLVNGFIEGEDNERKRWKVGNTNMFTRAQDVNMPSEFVDLRHEISHGRLPSLSLLRIMSKMAFAWVEDTYWKAQLRNVQDTTGRVIEILVQHRLSFIEMITGGGDESSLIITKKEIKKTLQQEWTTKGVIPFYDALQKEMGDGMLETVIVPQIIQSMLSTNNNNNINNNNNNNNQSIENITIYQWKPILSLLHQDYPNFYPTILYLMTHQLSIFKNTTKTSSSSSTTTKSTKKSNINQEEDESSKRYILLQKWIIWIIENLIDSSNSEMTFRYLLEIIITNHLNQFNQIIYDLLIEKIKNLDQTSNNGIVNNTASRKIISSYKPILKEFDSQHPKKWRKIQQWSPCPIGALPWTINSQFEFPSEVDQFSLANFFEMKDQQYQTKDYQLVNNPDIIISNIDKLFPSIRNNNNQKQQVEEKNITSTTTTTTTTILKQHQQPQSQPQSQQSKPEKIIDQLLKPRKNEPVLLKQEELIIVKEKYDNIDNNIDQETPKTTKKGTEKNRFANRKKQKIDKEAAIKIQLEKEVLEEQIKFEIEKAEKQQRQKQISKKQITKKVEDLLFWK</sequence>
<dbReference type="OrthoDB" id="10263222at2759"/>
<dbReference type="STRING" id="1054147.F4Q9A0"/>
<dbReference type="GO" id="GO:0000460">
    <property type="term" value="P:maturation of 5.8S rRNA"/>
    <property type="evidence" value="ECO:0007669"/>
    <property type="project" value="TreeGrafter"/>
</dbReference>
<organism evidence="3 4">
    <name type="scientific">Cavenderia fasciculata</name>
    <name type="common">Slime mold</name>
    <name type="synonym">Dictyostelium fasciculatum</name>
    <dbReference type="NCBI Taxonomy" id="261658"/>
    <lineage>
        <taxon>Eukaryota</taxon>
        <taxon>Amoebozoa</taxon>
        <taxon>Evosea</taxon>
        <taxon>Eumycetozoa</taxon>
        <taxon>Dictyostelia</taxon>
        <taxon>Acytosteliales</taxon>
        <taxon>Cavenderiaceae</taxon>
        <taxon>Cavenderia</taxon>
    </lineage>
</organism>
<dbReference type="GO" id="GO:0090730">
    <property type="term" value="C:Las1 complex"/>
    <property type="evidence" value="ECO:0007669"/>
    <property type="project" value="InterPro"/>
</dbReference>
<dbReference type="EMBL" id="GL883026">
    <property type="protein sequence ID" value="EGG15269.1"/>
    <property type="molecule type" value="Genomic_DNA"/>
</dbReference>
<dbReference type="GeneID" id="14867458"/>
<keyword evidence="4" id="KW-1185">Reference proteome</keyword>
<dbReference type="KEGG" id="dfa:DFA_10103"/>
<feature type="coiled-coil region" evidence="1">
    <location>
        <begin position="601"/>
        <end position="632"/>
    </location>
</feature>
<accession>F4Q9A0</accession>
<evidence type="ECO:0000256" key="2">
    <source>
        <dbReference type="SAM" id="MobiDB-lite"/>
    </source>
</evidence>
<dbReference type="PANTHER" id="PTHR15002">
    <property type="entry name" value="RIBOSOMAL BIOGENESIS PROTEIN LAS1L"/>
    <property type="match status" value="1"/>
</dbReference>
<dbReference type="Proteomes" id="UP000007797">
    <property type="component" value="Unassembled WGS sequence"/>
</dbReference>
<proteinExistence type="predicted"/>
<evidence type="ECO:0000313" key="3">
    <source>
        <dbReference type="EMBL" id="EGG15269.1"/>
    </source>
</evidence>
<dbReference type="InterPro" id="IPR007174">
    <property type="entry name" value="Las1"/>
</dbReference>
<evidence type="ECO:0000313" key="4">
    <source>
        <dbReference type="Proteomes" id="UP000007797"/>
    </source>
</evidence>
<protein>
    <submittedName>
        <fullName evidence="3">Las1-like protein</fullName>
    </submittedName>
</protein>